<evidence type="ECO:0000256" key="2">
    <source>
        <dbReference type="SAM" id="Phobius"/>
    </source>
</evidence>
<feature type="region of interest" description="Disordered" evidence="1">
    <location>
        <begin position="55"/>
        <end position="76"/>
    </location>
</feature>
<dbReference type="OrthoDB" id="3431941at2"/>
<accession>A0A1V3BVY8</accession>
<evidence type="ECO:0000313" key="3">
    <source>
        <dbReference type="EMBL" id="OOC52532.1"/>
    </source>
</evidence>
<protein>
    <recommendedName>
        <fullName evidence="5">DUF3558 domain-containing protein</fullName>
    </recommendedName>
</protein>
<feature type="compositionally biased region" description="Basic and acidic residues" evidence="1">
    <location>
        <begin position="63"/>
        <end position="74"/>
    </location>
</feature>
<feature type="transmembrane region" description="Helical" evidence="2">
    <location>
        <begin position="20"/>
        <end position="45"/>
    </location>
</feature>
<organism evidence="3 4">
    <name type="scientific">Nocardiopsis sinuspersici</name>
    <dbReference type="NCBI Taxonomy" id="501010"/>
    <lineage>
        <taxon>Bacteria</taxon>
        <taxon>Bacillati</taxon>
        <taxon>Actinomycetota</taxon>
        <taxon>Actinomycetes</taxon>
        <taxon>Streptosporangiales</taxon>
        <taxon>Nocardiopsidaceae</taxon>
        <taxon>Nocardiopsis</taxon>
    </lineage>
</organism>
<dbReference type="EMBL" id="MCOK01000001">
    <property type="protein sequence ID" value="OOC52532.1"/>
    <property type="molecule type" value="Genomic_DNA"/>
</dbReference>
<dbReference type="AlphaFoldDB" id="A0A1V3BVY8"/>
<name>A0A1V3BVY8_9ACTN</name>
<sequence length="256" mass="27690">MVEEKAPPTKQGLHGWKAAAAVFGCGTLAAFGVFGVLVGGASLFLDFTSSGIAAETGGSGDLPAEHIGEPRSSLEEGEMNVCEDNLDYLSSINTTRQDGGEDYVDTASGAEPEIEDAERVVRDDCLWTIIPSSNSAPWHFRFSYEAVIDAERGGSAEEVAAIRYEEVRSELSSELANVESEGKTDLGEKSYSVYGTGDQGQSVYIALIQTRSAVYQIRFDDQVDTSVGTVSENEFRNEARKIADFLGHGFEYWIPE</sequence>
<keyword evidence="2" id="KW-0472">Membrane</keyword>
<reference evidence="4" key="1">
    <citation type="submission" date="2016-08" db="EMBL/GenBank/DDBJ databases">
        <authorList>
            <person name="Tokovenko B."/>
            <person name="Kalinowski J."/>
        </authorList>
    </citation>
    <scope>NUCLEOTIDE SEQUENCE [LARGE SCALE GENOMIC DNA]</scope>
    <source>
        <strain evidence="4">UTMC102</strain>
    </source>
</reference>
<proteinExistence type="predicted"/>
<dbReference type="RefSeq" id="WP_077688876.1">
    <property type="nucleotide sequence ID" value="NZ_MCOK01000001.1"/>
</dbReference>
<evidence type="ECO:0000313" key="4">
    <source>
        <dbReference type="Proteomes" id="UP000189004"/>
    </source>
</evidence>
<dbReference type="STRING" id="501010.NOSIN_00685"/>
<keyword evidence="4" id="KW-1185">Reference proteome</keyword>
<keyword evidence="2" id="KW-0812">Transmembrane</keyword>
<gene>
    <name evidence="3" type="ORF">NOSIN_00685</name>
</gene>
<evidence type="ECO:0008006" key="5">
    <source>
        <dbReference type="Google" id="ProtNLM"/>
    </source>
</evidence>
<dbReference type="Proteomes" id="UP000189004">
    <property type="component" value="Unassembled WGS sequence"/>
</dbReference>
<keyword evidence="2" id="KW-1133">Transmembrane helix</keyword>
<evidence type="ECO:0000256" key="1">
    <source>
        <dbReference type="SAM" id="MobiDB-lite"/>
    </source>
</evidence>
<comment type="caution">
    <text evidence="3">The sequence shown here is derived from an EMBL/GenBank/DDBJ whole genome shotgun (WGS) entry which is preliminary data.</text>
</comment>